<dbReference type="Pfam" id="PF00005">
    <property type="entry name" value="ABC_tran"/>
    <property type="match status" value="1"/>
</dbReference>
<keyword evidence="6" id="KW-0046">Antibiotic resistance</keyword>
<protein>
    <submittedName>
        <fullName evidence="8">ABC transporter ATP-binding protein</fullName>
    </submittedName>
</protein>
<reference evidence="8" key="1">
    <citation type="journal article" date="2014" name="Int. J. Syst. Evol. Microbiol.">
        <title>Complete genome sequence of Corynebacterium casei LMG S-19264T (=DSM 44701T), isolated from a smear-ripened cheese.</title>
        <authorList>
            <consortium name="US DOE Joint Genome Institute (JGI-PGF)"/>
            <person name="Walter F."/>
            <person name="Albersmeier A."/>
            <person name="Kalinowski J."/>
            <person name="Ruckert C."/>
        </authorList>
    </citation>
    <scope>NUCLEOTIDE SEQUENCE</scope>
    <source>
        <strain evidence="8">VKM Ac-2007</strain>
    </source>
</reference>
<dbReference type="AlphaFoldDB" id="A0A9W6MGL4"/>
<dbReference type="GO" id="GO:0005886">
    <property type="term" value="C:plasma membrane"/>
    <property type="evidence" value="ECO:0007669"/>
    <property type="project" value="UniProtKB-SubCell"/>
</dbReference>
<dbReference type="EMBL" id="BSEV01000026">
    <property type="protein sequence ID" value="GLK13884.1"/>
    <property type="molecule type" value="Genomic_DNA"/>
</dbReference>
<gene>
    <name evidence="8" type="ORF">GCM10017600_72950</name>
</gene>
<keyword evidence="4" id="KW-0547">Nucleotide-binding</keyword>
<organism evidence="8 9">
    <name type="scientific">Streptosporangium carneum</name>
    <dbReference type="NCBI Taxonomy" id="47481"/>
    <lineage>
        <taxon>Bacteria</taxon>
        <taxon>Bacillati</taxon>
        <taxon>Actinomycetota</taxon>
        <taxon>Actinomycetes</taxon>
        <taxon>Streptosporangiales</taxon>
        <taxon>Streptosporangiaceae</taxon>
        <taxon>Streptosporangium</taxon>
    </lineage>
</organism>
<comment type="similarity">
    <text evidence="2">Belongs to the ABC transporter superfamily.</text>
</comment>
<evidence type="ECO:0000313" key="8">
    <source>
        <dbReference type="EMBL" id="GLK13884.1"/>
    </source>
</evidence>
<accession>A0A9W6MGL4</accession>
<evidence type="ECO:0000256" key="6">
    <source>
        <dbReference type="ARBA" id="ARBA00023251"/>
    </source>
</evidence>
<dbReference type="SMART" id="SM00382">
    <property type="entry name" value="AAA"/>
    <property type="match status" value="1"/>
</dbReference>
<dbReference type="PANTHER" id="PTHR42711">
    <property type="entry name" value="ABC TRANSPORTER ATP-BINDING PROTEIN"/>
    <property type="match status" value="1"/>
</dbReference>
<dbReference type="Proteomes" id="UP001143474">
    <property type="component" value="Unassembled WGS sequence"/>
</dbReference>
<sequence length="315" mass="33415">MRGDDPGGRPDAPCLLTVTDLSFAYGESSAPVLTEVALTLRAGEALGILGRNGAGKSTLINAILDIVPGRRGGRVVLGDANDGNAADTGAARRHVGVAGQRISLYKKLTVAENLTHAARLVLPRRDVAAAVGRAVEDFGLARVARTPVHRLSGGWERLSHIAASFVHAPRIRFLDEPTSALDFETRSRLVVLMSRWREAGDAMIVTSHYPEDIEEMCTHVAVVSGGAVVGVGPLRDLLGGYHSELLVRVDAPAGPVTLRAPAPKTAAEAAEAFAAWARDPDHGRSGIESVRLTSRNLREIISMDPDLRGSVVENE</sequence>
<dbReference type="InterPro" id="IPR050763">
    <property type="entry name" value="ABC_transporter_ATP-binding"/>
</dbReference>
<keyword evidence="9" id="KW-1185">Reference proteome</keyword>
<proteinExistence type="inferred from homology"/>
<dbReference type="InterPro" id="IPR003439">
    <property type="entry name" value="ABC_transporter-like_ATP-bd"/>
</dbReference>
<dbReference type="Gene3D" id="3.40.50.300">
    <property type="entry name" value="P-loop containing nucleotide triphosphate hydrolases"/>
    <property type="match status" value="1"/>
</dbReference>
<dbReference type="RefSeq" id="WP_271222146.1">
    <property type="nucleotide sequence ID" value="NZ_BAAAVD010000005.1"/>
</dbReference>
<name>A0A9W6MGL4_9ACTN</name>
<keyword evidence="3" id="KW-0813">Transport</keyword>
<keyword evidence="5 8" id="KW-0067">ATP-binding</keyword>
<feature type="domain" description="ABC transporter" evidence="7">
    <location>
        <begin position="16"/>
        <end position="250"/>
    </location>
</feature>
<dbReference type="PROSITE" id="PS50893">
    <property type="entry name" value="ABC_TRANSPORTER_2"/>
    <property type="match status" value="1"/>
</dbReference>
<evidence type="ECO:0000256" key="5">
    <source>
        <dbReference type="ARBA" id="ARBA00022840"/>
    </source>
</evidence>
<evidence type="ECO:0000256" key="4">
    <source>
        <dbReference type="ARBA" id="ARBA00022741"/>
    </source>
</evidence>
<comment type="caution">
    <text evidence="8">The sequence shown here is derived from an EMBL/GenBank/DDBJ whole genome shotgun (WGS) entry which is preliminary data.</text>
</comment>
<evidence type="ECO:0000259" key="7">
    <source>
        <dbReference type="PROSITE" id="PS50893"/>
    </source>
</evidence>
<reference evidence="8" key="2">
    <citation type="submission" date="2023-01" db="EMBL/GenBank/DDBJ databases">
        <authorList>
            <person name="Sun Q."/>
            <person name="Evtushenko L."/>
        </authorList>
    </citation>
    <scope>NUCLEOTIDE SEQUENCE</scope>
    <source>
        <strain evidence="8">VKM Ac-2007</strain>
    </source>
</reference>
<comment type="subcellular location">
    <subcellularLocation>
        <location evidence="1">Cell membrane</location>
        <topology evidence="1">Peripheral membrane protein</topology>
    </subcellularLocation>
</comment>
<evidence type="ECO:0000256" key="2">
    <source>
        <dbReference type="ARBA" id="ARBA00005417"/>
    </source>
</evidence>
<dbReference type="InterPro" id="IPR003593">
    <property type="entry name" value="AAA+_ATPase"/>
</dbReference>
<dbReference type="InterPro" id="IPR027417">
    <property type="entry name" value="P-loop_NTPase"/>
</dbReference>
<dbReference type="GO" id="GO:0005524">
    <property type="term" value="F:ATP binding"/>
    <property type="evidence" value="ECO:0007669"/>
    <property type="project" value="UniProtKB-KW"/>
</dbReference>
<evidence type="ECO:0000313" key="9">
    <source>
        <dbReference type="Proteomes" id="UP001143474"/>
    </source>
</evidence>
<evidence type="ECO:0000256" key="3">
    <source>
        <dbReference type="ARBA" id="ARBA00022448"/>
    </source>
</evidence>
<dbReference type="SUPFAM" id="SSF52540">
    <property type="entry name" value="P-loop containing nucleoside triphosphate hydrolases"/>
    <property type="match status" value="1"/>
</dbReference>
<dbReference type="GO" id="GO:0046677">
    <property type="term" value="P:response to antibiotic"/>
    <property type="evidence" value="ECO:0007669"/>
    <property type="project" value="UniProtKB-KW"/>
</dbReference>
<dbReference type="PANTHER" id="PTHR42711:SF5">
    <property type="entry name" value="ABC TRANSPORTER ATP-BINDING PROTEIN NATA"/>
    <property type="match status" value="1"/>
</dbReference>
<evidence type="ECO:0000256" key="1">
    <source>
        <dbReference type="ARBA" id="ARBA00004202"/>
    </source>
</evidence>
<dbReference type="GO" id="GO:0016887">
    <property type="term" value="F:ATP hydrolysis activity"/>
    <property type="evidence" value="ECO:0007669"/>
    <property type="project" value="InterPro"/>
</dbReference>